<evidence type="ECO:0000256" key="1">
    <source>
        <dbReference type="SAM" id="Phobius"/>
    </source>
</evidence>
<dbReference type="Proteomes" id="UP000823872">
    <property type="component" value="Chromosome A1"/>
</dbReference>
<evidence type="ECO:0000313" key="2">
    <source>
        <dbReference type="Ensembl" id="ENSFCTP00005044131.1"/>
    </source>
</evidence>
<dbReference type="Ensembl" id="ENSFCTT00005060093.1">
    <property type="protein sequence ID" value="ENSFCTP00005044131.1"/>
    <property type="gene ID" value="ENSFCTG00005020910.1"/>
</dbReference>
<protein>
    <submittedName>
        <fullName evidence="2">Uncharacterized protein</fullName>
    </submittedName>
</protein>
<name>A0ABI7ZA79_FELCA</name>
<keyword evidence="3" id="KW-1185">Reference proteome</keyword>
<reference evidence="2 3" key="1">
    <citation type="submission" date="2021-02" db="EMBL/GenBank/DDBJ databases">
        <title>Safari Cat Assemblies.</title>
        <authorList>
            <person name="Bredemeyer K.R."/>
            <person name="Murphy W.J."/>
        </authorList>
    </citation>
    <scope>NUCLEOTIDE SEQUENCE [LARGE SCALE GENOMIC DNA]</scope>
</reference>
<evidence type="ECO:0000313" key="3">
    <source>
        <dbReference type="Proteomes" id="UP000823872"/>
    </source>
</evidence>
<keyword evidence="1" id="KW-1133">Transmembrane helix</keyword>
<proteinExistence type="predicted"/>
<feature type="transmembrane region" description="Helical" evidence="1">
    <location>
        <begin position="53"/>
        <end position="72"/>
    </location>
</feature>
<reference evidence="2" key="2">
    <citation type="submission" date="2025-08" db="UniProtKB">
        <authorList>
            <consortium name="Ensembl"/>
        </authorList>
    </citation>
    <scope>IDENTIFICATION</scope>
    <source>
        <strain evidence="2">breed Abyssinian</strain>
    </source>
</reference>
<feature type="transmembrane region" description="Helical" evidence="1">
    <location>
        <begin position="21"/>
        <end position="41"/>
    </location>
</feature>
<sequence length="82" mass="9683">ITLNQYFCMLWPHRCFIFCPFLNWIIHMGDYLSFISSLYILDNNPLLDMSFVNIFSHSIGCLLVLLIVSFTVQKLFILMKSQ</sequence>
<reference evidence="2" key="3">
    <citation type="submission" date="2025-09" db="UniProtKB">
        <authorList>
            <consortium name="Ensembl"/>
        </authorList>
    </citation>
    <scope>IDENTIFICATION</scope>
    <source>
        <strain evidence="2">breed Abyssinian</strain>
    </source>
</reference>
<organism evidence="2 3">
    <name type="scientific">Felis catus</name>
    <name type="common">Cat</name>
    <name type="synonym">Felis silvestris catus</name>
    <dbReference type="NCBI Taxonomy" id="9685"/>
    <lineage>
        <taxon>Eukaryota</taxon>
        <taxon>Metazoa</taxon>
        <taxon>Chordata</taxon>
        <taxon>Craniata</taxon>
        <taxon>Vertebrata</taxon>
        <taxon>Euteleostomi</taxon>
        <taxon>Mammalia</taxon>
        <taxon>Eutheria</taxon>
        <taxon>Laurasiatheria</taxon>
        <taxon>Carnivora</taxon>
        <taxon>Feliformia</taxon>
        <taxon>Felidae</taxon>
        <taxon>Felinae</taxon>
        <taxon>Felis</taxon>
    </lineage>
</organism>
<keyword evidence="1" id="KW-0812">Transmembrane</keyword>
<dbReference type="GeneTree" id="ENSGT01140000286485"/>
<gene>
    <name evidence="2" type="primary">CNIH4</name>
</gene>
<keyword evidence="1" id="KW-0472">Membrane</keyword>
<accession>A0ABI7ZA79</accession>